<feature type="chain" id="PRO_5043315437" evidence="2">
    <location>
        <begin position="21"/>
        <end position="512"/>
    </location>
</feature>
<accession>A0AAV2VV89</accession>
<evidence type="ECO:0000313" key="3">
    <source>
        <dbReference type="EMBL" id="CCO48653.1"/>
    </source>
</evidence>
<protein>
    <submittedName>
        <fullName evidence="3">Uncharacterized protein</fullName>
    </submittedName>
</protein>
<dbReference type="RefSeq" id="WP_022613079.1">
    <property type="nucleotide sequence ID" value="NZ_LK391965.1"/>
</dbReference>
<dbReference type="Proteomes" id="UP000018211">
    <property type="component" value="Unassembled WGS sequence"/>
</dbReference>
<gene>
    <name evidence="3" type="ORF">VIBNISOn1_570043</name>
</gene>
<feature type="coiled-coil region" evidence="1">
    <location>
        <begin position="458"/>
        <end position="485"/>
    </location>
</feature>
<name>A0AAV2VV89_9VIBR</name>
<dbReference type="EMBL" id="CAOF01000150">
    <property type="protein sequence ID" value="CCO48653.1"/>
    <property type="molecule type" value="Genomic_DNA"/>
</dbReference>
<evidence type="ECO:0000313" key="4">
    <source>
        <dbReference type="Proteomes" id="UP000018211"/>
    </source>
</evidence>
<feature type="signal peptide" evidence="2">
    <location>
        <begin position="1"/>
        <end position="20"/>
    </location>
</feature>
<dbReference type="PROSITE" id="PS51257">
    <property type="entry name" value="PROKAR_LIPOPROTEIN"/>
    <property type="match status" value="1"/>
</dbReference>
<comment type="caution">
    <text evidence="3">The sequence shown here is derived from an EMBL/GenBank/DDBJ whole genome shotgun (WGS) entry which is preliminary data.</text>
</comment>
<keyword evidence="1" id="KW-0175">Coiled coil</keyword>
<sequence>MNKFYALIALVFALSGCAGSSMEVAVDVYQGPLSKSKEVQWQEVQALARLVCVEDLRVVVNQNDKKEIISVEEHRDGDQRSSYEVIDSSPKFQLEKPTPRGSVSHDEQVKKLESYAYCASRVLQNAYSEALWKDTKEIDGIGIERTVVLARNLLSRSELLLQQLKGENRHLLPLSAYLAEASPSLFIEYCYNTSDTLPTTIKNEPCNFKRADRFAEPNLADALLSEQYWQRINHVHSSGMGDVATAFVKDDIGNWSLKSFDSNPEELLKAYQDLSLKALSSAAKIASGTATPVSINSLESSKRLTAFAESIAFGDSASTSNDIAEKQVTTLRQETILALKDIKQSYSDKKAQIEEAKPQEDEAVLTGKLEVQKENAKKAKLALCDVLKSSSEGVRDGSGLCTPSQSGDTSKLSTMKTYWQNQLESDPLLFSQNKGSRLAKWSELMNTIDLAVASETQLLAQKQKQKDYETNLSQLEKEFDQEVQVELDRYALRLSNLQDLSLDTRAPTPPAN</sequence>
<reference evidence="3 4" key="1">
    <citation type="journal article" date="2013" name="ISME J.">
        <title>Comparative genomics of pathogenic lineages of Vibrio nigripulchritudo identifies virulence-associated traits.</title>
        <authorList>
            <person name="Goudenege D."/>
            <person name="Labreuche Y."/>
            <person name="Krin E."/>
            <person name="Ansquer D."/>
            <person name="Mangenot S."/>
            <person name="Calteau A."/>
            <person name="Medigue C."/>
            <person name="Mazel D."/>
            <person name="Polz M.F."/>
            <person name="Le Roux F."/>
        </authorList>
    </citation>
    <scope>NUCLEOTIDE SEQUENCE [LARGE SCALE GENOMIC DNA]</scope>
    <source>
        <strain evidence="3 4">SOn1</strain>
    </source>
</reference>
<keyword evidence="2" id="KW-0732">Signal</keyword>
<dbReference type="AlphaFoldDB" id="A0AAV2VV89"/>
<organism evidence="3 4">
    <name type="scientific">Vibrio nigripulchritudo SOn1</name>
    <dbReference type="NCBI Taxonomy" id="1238450"/>
    <lineage>
        <taxon>Bacteria</taxon>
        <taxon>Pseudomonadati</taxon>
        <taxon>Pseudomonadota</taxon>
        <taxon>Gammaproteobacteria</taxon>
        <taxon>Vibrionales</taxon>
        <taxon>Vibrionaceae</taxon>
        <taxon>Vibrio</taxon>
    </lineage>
</organism>
<evidence type="ECO:0000256" key="2">
    <source>
        <dbReference type="SAM" id="SignalP"/>
    </source>
</evidence>
<proteinExistence type="predicted"/>
<evidence type="ECO:0000256" key="1">
    <source>
        <dbReference type="SAM" id="Coils"/>
    </source>
</evidence>